<dbReference type="EMBL" id="JAQQEZ010000050">
    <property type="protein sequence ID" value="MFM0006974.1"/>
    <property type="molecule type" value="Genomic_DNA"/>
</dbReference>
<dbReference type="PANTHER" id="PTHR35882:SF2">
    <property type="entry name" value="PELA"/>
    <property type="match status" value="1"/>
</dbReference>
<sequence length="397" mass="40792">MHQYDPGSLRRPARARLAADVRYGRRIAQRWIGAAAIVASCSLLAACGGGGSGTGSTNGTTVSSTSSATGSATNSSNAGNSGNSTGSTNSSGSGNSSTNTNSGSSTTPTISTARALPASPVWAVYYGQGSAINIAHAAATFKLIVIDADPGNGTPAFSAAQIAALKANGAKVLSYLNFGACEKSRTYWNTVPSGFVSCGANASAQISRYSGFQEYWMNPVNADYQNLIVNYVAPRLAATGVDGFMLDNFEIVGHGANASTAPCDAACAQGGLDLVKRLRDRYPDLAMVPNAAPVQAIGGTTGGVSFPWLIDGVIAEQVFLPSTSTSVVQLLKSWQSTEQNLGRSAFFVGSLDYTSSCTATSTAQTAWTAVQQTGFSPSISTVSLDSICWWSFLPVGS</sequence>
<dbReference type="RefSeq" id="WP_408181451.1">
    <property type="nucleotide sequence ID" value="NZ_JAQQEZ010000050.1"/>
</dbReference>
<dbReference type="PANTHER" id="PTHR35882">
    <property type="entry name" value="PELA"/>
    <property type="match status" value="1"/>
</dbReference>
<dbReference type="Proteomes" id="UP001629230">
    <property type="component" value="Unassembled WGS sequence"/>
</dbReference>
<evidence type="ECO:0000256" key="1">
    <source>
        <dbReference type="SAM" id="MobiDB-lite"/>
    </source>
</evidence>
<accession>A0ABW9B3P2</accession>
<evidence type="ECO:0000259" key="2">
    <source>
        <dbReference type="Pfam" id="PF03537"/>
    </source>
</evidence>
<dbReference type="InterPro" id="IPR013785">
    <property type="entry name" value="Aldolase_TIM"/>
</dbReference>
<organism evidence="3 4">
    <name type="scientific">Paraburkholderia dipogonis</name>
    <dbReference type="NCBI Taxonomy" id="1211383"/>
    <lineage>
        <taxon>Bacteria</taxon>
        <taxon>Pseudomonadati</taxon>
        <taxon>Pseudomonadota</taxon>
        <taxon>Betaproteobacteria</taxon>
        <taxon>Burkholderiales</taxon>
        <taxon>Burkholderiaceae</taxon>
        <taxon>Paraburkholderia</taxon>
    </lineage>
</organism>
<dbReference type="Pfam" id="PF03537">
    <property type="entry name" value="Glyco_hydro_114"/>
    <property type="match status" value="1"/>
</dbReference>
<reference evidence="3 4" key="1">
    <citation type="journal article" date="2024" name="Chem. Sci.">
        <title>Discovery of megapolipeptins by genome mining of a Burkholderiales bacteria collection.</title>
        <authorList>
            <person name="Paulo B.S."/>
            <person name="Recchia M.J.J."/>
            <person name="Lee S."/>
            <person name="Fergusson C.H."/>
            <person name="Romanowski S.B."/>
            <person name="Hernandez A."/>
            <person name="Krull N."/>
            <person name="Liu D.Y."/>
            <person name="Cavanagh H."/>
            <person name="Bos A."/>
            <person name="Gray C.A."/>
            <person name="Murphy B.T."/>
            <person name="Linington R.G."/>
            <person name="Eustaquio A.S."/>
        </authorList>
    </citation>
    <scope>NUCLEOTIDE SEQUENCE [LARGE SCALE GENOMIC DNA]</scope>
    <source>
        <strain evidence="3 4">RL17-350-BIC-A</strain>
    </source>
</reference>
<protein>
    <submittedName>
        <fullName evidence="3">Endo alpha-1,4 polygalactosaminidase</fullName>
    </submittedName>
</protein>
<dbReference type="InterPro" id="IPR017853">
    <property type="entry name" value="GH"/>
</dbReference>
<comment type="caution">
    <text evidence="3">The sequence shown here is derived from an EMBL/GenBank/DDBJ whole genome shotgun (WGS) entry which is preliminary data.</text>
</comment>
<evidence type="ECO:0000313" key="3">
    <source>
        <dbReference type="EMBL" id="MFM0006974.1"/>
    </source>
</evidence>
<dbReference type="SUPFAM" id="SSF51445">
    <property type="entry name" value="(Trans)glycosidases"/>
    <property type="match status" value="1"/>
</dbReference>
<dbReference type="InterPro" id="IPR004352">
    <property type="entry name" value="GH114_TIM-barrel"/>
</dbReference>
<dbReference type="Gene3D" id="3.20.20.70">
    <property type="entry name" value="Aldolase class I"/>
    <property type="match status" value="1"/>
</dbReference>
<gene>
    <name evidence="3" type="ORF">PQR57_39170</name>
</gene>
<proteinExistence type="predicted"/>
<feature type="region of interest" description="Disordered" evidence="1">
    <location>
        <begin position="52"/>
        <end position="111"/>
    </location>
</feature>
<keyword evidence="4" id="KW-1185">Reference proteome</keyword>
<feature type="compositionally biased region" description="Low complexity" evidence="1">
    <location>
        <begin position="57"/>
        <end position="107"/>
    </location>
</feature>
<evidence type="ECO:0000313" key="4">
    <source>
        <dbReference type="Proteomes" id="UP001629230"/>
    </source>
</evidence>
<name>A0ABW9B3P2_9BURK</name>
<feature type="domain" description="Glycoside-hydrolase family GH114 TIM-barrel" evidence="2">
    <location>
        <begin position="143"/>
        <end position="385"/>
    </location>
</feature>